<keyword evidence="10" id="KW-0805">Transcription regulation</keyword>
<keyword evidence="6" id="KW-0597">Phosphoprotein</keyword>
<evidence type="ECO:0000256" key="23">
    <source>
        <dbReference type="SAM" id="MobiDB-lite"/>
    </source>
</evidence>
<evidence type="ECO:0000256" key="15">
    <source>
        <dbReference type="ARBA" id="ARBA00048740"/>
    </source>
</evidence>
<evidence type="ECO:0000313" key="25">
    <source>
        <dbReference type="Proteomes" id="UP001488838"/>
    </source>
</evidence>
<name>A0AAW0K3N6_MYOGA</name>
<gene>
    <name evidence="24" type="ORF">U0070_020638</name>
</gene>
<feature type="compositionally biased region" description="Acidic residues" evidence="23">
    <location>
        <begin position="595"/>
        <end position="605"/>
    </location>
</feature>
<evidence type="ECO:0000313" key="24">
    <source>
        <dbReference type="EMBL" id="KAK7833617.1"/>
    </source>
</evidence>
<comment type="function">
    <text evidence="19">Catalyzes the 2 serial methylation steps for the conversion of the 7-monomethylguanosine (m(7)G) caps of snRNAs and snoRNAs to a 2,2,7-trimethylguanosine (m(2,2,7)G) cap structure. The enzyme is specific for guanine, and N7 methylation must precede N2 methylation. Hypermethylation of the m7G cap of U snRNAs leads to their concentration in nuclear foci, their colocalization with coilin and the formation of canonical Cajal bodies (CBs). Plays a role in transcriptional regulation.</text>
</comment>
<keyword evidence="11" id="KW-0804">Transcription</keyword>
<feature type="compositionally biased region" description="Basic and acidic residues" evidence="23">
    <location>
        <begin position="553"/>
        <end position="567"/>
    </location>
</feature>
<organism evidence="24 25">
    <name type="scientific">Myodes glareolus</name>
    <name type="common">Bank vole</name>
    <name type="synonym">Clethrionomys glareolus</name>
    <dbReference type="NCBI Taxonomy" id="447135"/>
    <lineage>
        <taxon>Eukaryota</taxon>
        <taxon>Metazoa</taxon>
        <taxon>Chordata</taxon>
        <taxon>Craniata</taxon>
        <taxon>Vertebrata</taxon>
        <taxon>Euteleostomi</taxon>
        <taxon>Mammalia</taxon>
        <taxon>Eutheria</taxon>
        <taxon>Euarchontoglires</taxon>
        <taxon>Glires</taxon>
        <taxon>Rodentia</taxon>
        <taxon>Myomorpha</taxon>
        <taxon>Muroidea</taxon>
        <taxon>Cricetidae</taxon>
        <taxon>Arvicolinae</taxon>
        <taxon>Myodes</taxon>
    </lineage>
</organism>
<dbReference type="GO" id="GO:0015030">
    <property type="term" value="C:Cajal body"/>
    <property type="evidence" value="ECO:0007669"/>
    <property type="project" value="UniProtKB-SubCell"/>
</dbReference>
<keyword evidence="25" id="KW-1185">Reference proteome</keyword>
<evidence type="ECO:0000256" key="9">
    <source>
        <dbReference type="ARBA" id="ARBA00022691"/>
    </source>
</evidence>
<evidence type="ECO:0000256" key="10">
    <source>
        <dbReference type="ARBA" id="ARBA00023015"/>
    </source>
</evidence>
<evidence type="ECO:0000256" key="1">
    <source>
        <dbReference type="ARBA" id="ARBA00004408"/>
    </source>
</evidence>
<dbReference type="FunFam" id="3.40.50.150:FF:000066">
    <property type="entry name" value="Trimethylguanosine synthase 1"/>
    <property type="match status" value="1"/>
</dbReference>
<feature type="compositionally biased region" description="Basic and acidic residues" evidence="23">
    <location>
        <begin position="386"/>
        <end position="397"/>
    </location>
</feature>
<dbReference type="CDD" id="cd02440">
    <property type="entry name" value="AdoMet_MTases"/>
    <property type="match status" value="1"/>
</dbReference>
<comment type="catalytic activity">
    <reaction evidence="16">
        <text>a 5'-end (N(2),N(7)-dimethyl 5'-triphosphoguanosine)-ribonucleoside in snRNA + S-adenosyl-L-methionine = a 5'-end (N(2),N(2),N(7)-trimethyl 5'-triphosphoguanosine)-ribonucleoside in snRNA + S-adenosyl-L-homocysteine + H(+)</text>
        <dbReference type="Rhea" id="RHEA:78479"/>
        <dbReference type="Rhea" id="RHEA-COMP:19087"/>
        <dbReference type="Rhea" id="RHEA-COMP:19089"/>
        <dbReference type="ChEBI" id="CHEBI:15378"/>
        <dbReference type="ChEBI" id="CHEBI:57856"/>
        <dbReference type="ChEBI" id="CHEBI:59789"/>
        <dbReference type="ChEBI" id="CHEBI:167623"/>
        <dbReference type="ChEBI" id="CHEBI:172880"/>
    </reaction>
    <physiologicalReaction direction="left-to-right" evidence="16">
        <dbReference type="Rhea" id="RHEA:78480"/>
    </physiologicalReaction>
</comment>
<feature type="region of interest" description="Disordered" evidence="23">
    <location>
        <begin position="53"/>
        <end position="89"/>
    </location>
</feature>
<evidence type="ECO:0000256" key="11">
    <source>
        <dbReference type="ARBA" id="ARBA00023163"/>
    </source>
</evidence>
<evidence type="ECO:0000256" key="4">
    <source>
        <dbReference type="ARBA" id="ARBA00018517"/>
    </source>
</evidence>
<accession>A0AAW0K3N6</accession>
<feature type="compositionally biased region" description="Polar residues" evidence="23">
    <location>
        <begin position="530"/>
        <end position="545"/>
    </location>
</feature>
<dbReference type="EMBL" id="JBBHLL010000006">
    <property type="protein sequence ID" value="KAK7833617.1"/>
    <property type="molecule type" value="Genomic_DNA"/>
</dbReference>
<feature type="compositionally biased region" description="Basic and acidic residues" evidence="23">
    <location>
        <begin position="338"/>
        <end position="355"/>
    </location>
</feature>
<proteinExistence type="inferred from homology"/>
<dbReference type="InterPro" id="IPR029063">
    <property type="entry name" value="SAM-dependent_MTases_sf"/>
</dbReference>
<comment type="catalytic activity">
    <reaction evidence="15">
        <text>a 5'-end (N(7)-methyl 5'-triphosphoguanosine)-ribonucleoside in snoRNA + S-adenosyl-L-methionine = a 5'-end (N(2),N(7)-dimethyl 5'-triphosphoguanosine)-ribonucleoside in snoRNA + S-adenosyl-L-homocysteine + H(+)</text>
        <dbReference type="Rhea" id="RHEA:78475"/>
        <dbReference type="Rhea" id="RHEA-COMP:19086"/>
        <dbReference type="Rhea" id="RHEA-COMP:19088"/>
        <dbReference type="ChEBI" id="CHEBI:15378"/>
        <dbReference type="ChEBI" id="CHEBI:57856"/>
        <dbReference type="ChEBI" id="CHEBI:59789"/>
        <dbReference type="ChEBI" id="CHEBI:156461"/>
        <dbReference type="ChEBI" id="CHEBI:172880"/>
    </reaction>
    <physiologicalReaction direction="left-to-right" evidence="15">
        <dbReference type="Rhea" id="RHEA:78476"/>
    </physiologicalReaction>
</comment>
<dbReference type="Pfam" id="PF09445">
    <property type="entry name" value="Methyltransf_15"/>
    <property type="match status" value="1"/>
</dbReference>
<reference evidence="24 25" key="1">
    <citation type="journal article" date="2023" name="bioRxiv">
        <title>Conserved and derived expression patterns and positive selection on dental genes reveal complex evolutionary context of ever-growing rodent molars.</title>
        <authorList>
            <person name="Calamari Z.T."/>
            <person name="Song A."/>
            <person name="Cohen E."/>
            <person name="Akter M."/>
            <person name="Roy R.D."/>
            <person name="Hallikas O."/>
            <person name="Christensen M.M."/>
            <person name="Li P."/>
            <person name="Marangoni P."/>
            <person name="Jernvall J."/>
            <person name="Klein O.D."/>
        </authorList>
    </citation>
    <scope>NUCLEOTIDE SEQUENCE [LARGE SCALE GENOMIC DNA]</scope>
    <source>
        <strain evidence="24">V071</strain>
    </source>
</reference>
<feature type="compositionally biased region" description="Basic residues" evidence="23">
    <location>
        <begin position="619"/>
        <end position="631"/>
    </location>
</feature>
<feature type="compositionally biased region" description="Basic and acidic residues" evidence="23">
    <location>
        <begin position="279"/>
        <end position="292"/>
    </location>
</feature>
<dbReference type="InterPro" id="IPR019012">
    <property type="entry name" value="RNA_cap_Gua-N2-MeTrfase"/>
</dbReference>
<comment type="catalytic activity">
    <reaction evidence="17">
        <text>a 5'-end (N(7)-methyl 5'-triphosphoguanosine)-ribonucleoside in snRNA + S-adenosyl-L-methionine = a 5'-end (N(2),N(7)-dimethyl 5'-triphosphoguanosine)-ribonucleoside in snRNA + S-adenosyl-L-homocysteine + H(+)</text>
        <dbReference type="Rhea" id="RHEA:78471"/>
        <dbReference type="Rhea" id="RHEA-COMP:19085"/>
        <dbReference type="Rhea" id="RHEA-COMP:19087"/>
        <dbReference type="ChEBI" id="CHEBI:15378"/>
        <dbReference type="ChEBI" id="CHEBI:57856"/>
        <dbReference type="ChEBI" id="CHEBI:59789"/>
        <dbReference type="ChEBI" id="CHEBI:156461"/>
        <dbReference type="ChEBI" id="CHEBI:172880"/>
    </reaction>
    <physiologicalReaction direction="left-to-right" evidence="17">
        <dbReference type="Rhea" id="RHEA:78472"/>
    </physiologicalReaction>
</comment>
<evidence type="ECO:0000256" key="8">
    <source>
        <dbReference type="ARBA" id="ARBA00022679"/>
    </source>
</evidence>
<protein>
    <recommendedName>
        <fullName evidence="4">Trimethylguanosine synthase</fullName>
    </recommendedName>
    <alternativeName>
        <fullName evidence="18">Cap-specific guanine-N(2) methyltransferase</fullName>
    </alternativeName>
    <alternativeName>
        <fullName evidence="21">Nuclear receptor coactivator 6-interacting protein</fullName>
    </alternativeName>
    <alternativeName>
        <fullName evidence="22">PRIP-interacting protein with methyltransferase motif</fullName>
    </alternativeName>
</protein>
<evidence type="ECO:0000256" key="13">
    <source>
        <dbReference type="ARBA" id="ARBA00025783"/>
    </source>
</evidence>
<evidence type="ECO:0000256" key="21">
    <source>
        <dbReference type="ARBA" id="ARBA00079339"/>
    </source>
</evidence>
<evidence type="ECO:0000256" key="17">
    <source>
        <dbReference type="ARBA" id="ARBA00049075"/>
    </source>
</evidence>
<evidence type="ECO:0000256" key="18">
    <source>
        <dbReference type="ARBA" id="ARBA00049790"/>
    </source>
</evidence>
<comment type="similarity">
    <text evidence="13">Belongs to the methyltransferase superfamily. Trimethylguanosine synthase family.</text>
</comment>
<feature type="compositionally biased region" description="Polar residues" evidence="23">
    <location>
        <begin position="365"/>
        <end position="383"/>
    </location>
</feature>
<comment type="subcellular location">
    <subcellularLocation>
        <location evidence="2">Cytoplasm</location>
    </subcellularLocation>
    <subcellularLocation>
        <location evidence="1">Nucleus</location>
        <location evidence="1">Cajal body</location>
    </subcellularLocation>
    <subcellularLocation>
        <location evidence="3">Nucleus</location>
        <location evidence="3">Nucleolus</location>
    </subcellularLocation>
</comment>
<dbReference type="GO" id="GO:0005737">
    <property type="term" value="C:cytoplasm"/>
    <property type="evidence" value="ECO:0007669"/>
    <property type="project" value="UniProtKB-SubCell"/>
</dbReference>
<dbReference type="SUPFAM" id="SSF53335">
    <property type="entry name" value="S-adenosyl-L-methionine-dependent methyltransferases"/>
    <property type="match status" value="1"/>
</dbReference>
<evidence type="ECO:0000256" key="5">
    <source>
        <dbReference type="ARBA" id="ARBA00022490"/>
    </source>
</evidence>
<dbReference type="GO" id="GO:0071164">
    <property type="term" value="F:RNA cap trimethylguanosine synthase activity"/>
    <property type="evidence" value="ECO:0007669"/>
    <property type="project" value="TreeGrafter"/>
</dbReference>
<sequence>MCCEKWSHVAEMLLFIEDRGEEDMIHCLCSRAFVEDRKLYNLGLRGYYVRSSDNNAGDQATEEEEDDHSPGTTESHSRDMSPDESELDSEAKLMRSMGLPIQFGRVSAHKSFEVSMNSRNKFKLKQKRRKHQKKYLDEVIRESWRDDCEDDDAVVSDDPPSVEHCDNRTCELQSKTDAETENLPVENTPSPKLEVTENWERYWNEYGEGLLWQSWQEKHPDQTQSSEPWNLPDTKEEWEQHYSQLYWYYLEQFQYWEAQGWTFAASQDSGLDADASQTEADRRDESSRKVDLVSHSSSPNTADDESSGSNDKDQDEILAGIHNIILSSEEVEQSQLESSEHCDKQQLSESSHGKECPASGGCDPSNRTPKESNASGNRSTDQPAQELKESSGTDTSKDQAYPNRSGGNESDDDPPEQKPSRVKRSHELDIDENPDSEVDDNGFLLGFNHGSGQKYGGIQNFSHRQVRYLEKNLKYKSKYLDMRKQMTVKNKHIRFTEELGKPLLKKSKVRNKVEKFLKWVHEPADEEASQESLSHNKTHDTCTSSDSEEQDMPLEKTDNLMEARDPEPDTCPAISSAREPEAEKSEGASATTAPEEQDCVPEEMADSPQKQAETGVEMKKKKNKKKNKSKKINGLPPEIASVPELAKYWAQRYRLFSRFDDGIKLDKEGWFSVTPEKIAEHIAGRVSQSFRCDIVVDAFCGVGGNTIQFALTGKRVIAIDIDPVKIDLARNNAEVYGIADKIEFICGDFLLLAPCLKADVVFLSPPWGGPDYATAETFDIRTMMIPDGYPLGPNSLYKCL</sequence>
<evidence type="ECO:0000256" key="20">
    <source>
        <dbReference type="ARBA" id="ARBA00064494"/>
    </source>
</evidence>
<keyword evidence="7" id="KW-0489">Methyltransferase</keyword>
<dbReference type="GO" id="GO:0005730">
    <property type="term" value="C:nucleolus"/>
    <property type="evidence" value="ECO:0007669"/>
    <property type="project" value="UniProtKB-SubCell"/>
</dbReference>
<feature type="region of interest" description="Disordered" evidence="23">
    <location>
        <begin position="523"/>
        <end position="636"/>
    </location>
</feature>
<evidence type="ECO:0000256" key="22">
    <source>
        <dbReference type="ARBA" id="ARBA00081504"/>
    </source>
</evidence>
<dbReference type="Gene3D" id="3.40.50.150">
    <property type="entry name" value="Vaccinia Virus protein VP39"/>
    <property type="match status" value="1"/>
</dbReference>
<keyword evidence="9" id="KW-0949">S-adenosyl-L-methionine</keyword>
<evidence type="ECO:0000256" key="6">
    <source>
        <dbReference type="ARBA" id="ARBA00022553"/>
    </source>
</evidence>
<keyword evidence="12" id="KW-0539">Nucleus</keyword>
<evidence type="ECO:0000256" key="19">
    <source>
        <dbReference type="ARBA" id="ARBA00057179"/>
    </source>
</evidence>
<feature type="region of interest" description="Disordered" evidence="23">
    <location>
        <begin position="331"/>
        <end position="442"/>
    </location>
</feature>
<evidence type="ECO:0000256" key="14">
    <source>
        <dbReference type="ARBA" id="ARBA00047418"/>
    </source>
</evidence>
<dbReference type="PANTHER" id="PTHR14741">
    <property type="entry name" value="S-ADENOSYLMETHIONINE-DEPENDENT METHYLTRANSFERASE RELATED"/>
    <property type="match status" value="1"/>
</dbReference>
<comment type="caution">
    <text evidence="24">The sequence shown here is derived from an EMBL/GenBank/DDBJ whole genome shotgun (WGS) entry which is preliminary data.</text>
</comment>
<feature type="region of interest" description="Disordered" evidence="23">
    <location>
        <begin position="272"/>
        <end position="313"/>
    </location>
</feature>
<dbReference type="Proteomes" id="UP001488838">
    <property type="component" value="Unassembled WGS sequence"/>
</dbReference>
<evidence type="ECO:0000256" key="2">
    <source>
        <dbReference type="ARBA" id="ARBA00004496"/>
    </source>
</evidence>
<dbReference type="PANTHER" id="PTHR14741:SF32">
    <property type="entry name" value="TRIMETHYLGUANOSINE SYNTHASE"/>
    <property type="match status" value="1"/>
</dbReference>
<keyword evidence="5" id="KW-0963">Cytoplasm</keyword>
<dbReference type="AlphaFoldDB" id="A0AAW0K3N6"/>
<evidence type="ECO:0000256" key="16">
    <source>
        <dbReference type="ARBA" id="ARBA00048763"/>
    </source>
</evidence>
<evidence type="ECO:0000256" key="3">
    <source>
        <dbReference type="ARBA" id="ARBA00004604"/>
    </source>
</evidence>
<comment type="subunit">
    <text evidence="20">May form homooligomers. Interacts with CREBBP/CBP, EED/WAIT1, EP300/P300, NCOA6/PRIP, PPARBP/PBP and SMN.</text>
</comment>
<feature type="compositionally biased region" description="Acidic residues" evidence="23">
    <location>
        <begin position="429"/>
        <end position="440"/>
    </location>
</feature>
<evidence type="ECO:0000256" key="7">
    <source>
        <dbReference type="ARBA" id="ARBA00022603"/>
    </source>
</evidence>
<keyword evidence="8" id="KW-0808">Transferase</keyword>
<evidence type="ECO:0000256" key="12">
    <source>
        <dbReference type="ARBA" id="ARBA00023242"/>
    </source>
</evidence>
<comment type="catalytic activity">
    <reaction evidence="14">
        <text>a 5'-end (N(2),N(7)-dimethyl 5'-triphosphoguanosine)-ribonucleoside in snoRNA + S-adenosyl-L-methionine = a 5'-end (N(2),N(2),N(7)-trimethyl 5'-triphosphoguanosine)-ribonucleoside in snoRNA + S-adenosyl-L-homocysteine + H(+)</text>
        <dbReference type="Rhea" id="RHEA:78507"/>
        <dbReference type="Rhea" id="RHEA-COMP:19088"/>
        <dbReference type="Rhea" id="RHEA-COMP:19090"/>
        <dbReference type="ChEBI" id="CHEBI:15378"/>
        <dbReference type="ChEBI" id="CHEBI:57856"/>
        <dbReference type="ChEBI" id="CHEBI:59789"/>
        <dbReference type="ChEBI" id="CHEBI:167623"/>
        <dbReference type="ChEBI" id="CHEBI:172880"/>
    </reaction>
    <physiologicalReaction direction="left-to-right" evidence="14">
        <dbReference type="Rhea" id="RHEA:78508"/>
    </physiologicalReaction>
</comment>